<name>A0A501PC88_9PROT</name>
<feature type="coiled-coil region" evidence="7">
    <location>
        <begin position="174"/>
        <end position="201"/>
    </location>
</feature>
<keyword evidence="10" id="KW-1185">Reference proteome</keyword>
<dbReference type="GO" id="GO:0016020">
    <property type="term" value="C:membrane"/>
    <property type="evidence" value="ECO:0007669"/>
    <property type="project" value="UniProtKB-SubCell"/>
</dbReference>
<dbReference type="AlphaFoldDB" id="A0A501PC88"/>
<evidence type="ECO:0000256" key="6">
    <source>
        <dbReference type="PIRNR" id="PIRNR005651"/>
    </source>
</evidence>
<dbReference type="GO" id="GO:0006508">
    <property type="term" value="P:proteolysis"/>
    <property type="evidence" value="ECO:0007669"/>
    <property type="project" value="UniProtKB-KW"/>
</dbReference>
<dbReference type="GO" id="GO:0008233">
    <property type="term" value="F:peptidase activity"/>
    <property type="evidence" value="ECO:0007669"/>
    <property type="project" value="UniProtKB-KW"/>
</dbReference>
<comment type="function">
    <text evidence="6">HflC and HflK could regulate a protease.</text>
</comment>
<dbReference type="PANTHER" id="PTHR42911:SF1">
    <property type="entry name" value="MODULATOR OF FTSH PROTEASE HFLC"/>
    <property type="match status" value="1"/>
</dbReference>
<dbReference type="PANTHER" id="PTHR42911">
    <property type="entry name" value="MODULATOR OF FTSH PROTEASE HFLC"/>
    <property type="match status" value="1"/>
</dbReference>
<gene>
    <name evidence="9" type="primary">hflC</name>
    <name evidence="9" type="ORF">FIV46_15850</name>
</gene>
<dbReference type="PRINTS" id="PR00721">
    <property type="entry name" value="STOMATIN"/>
</dbReference>
<accession>A0A501PC88</accession>
<organism evidence="9 10">
    <name type="scientific">Emcibacter nanhaiensis</name>
    <dbReference type="NCBI Taxonomy" id="1505037"/>
    <lineage>
        <taxon>Bacteria</taxon>
        <taxon>Pseudomonadati</taxon>
        <taxon>Pseudomonadota</taxon>
        <taxon>Alphaproteobacteria</taxon>
        <taxon>Emcibacterales</taxon>
        <taxon>Emcibacteraceae</taxon>
        <taxon>Emcibacter</taxon>
    </lineage>
</organism>
<evidence type="ECO:0000313" key="10">
    <source>
        <dbReference type="Proteomes" id="UP000319148"/>
    </source>
</evidence>
<evidence type="ECO:0000259" key="8">
    <source>
        <dbReference type="SMART" id="SM00244"/>
    </source>
</evidence>
<dbReference type="InterPro" id="IPR001107">
    <property type="entry name" value="Band_7"/>
</dbReference>
<dbReference type="Pfam" id="PF01145">
    <property type="entry name" value="Band_7"/>
    <property type="match status" value="1"/>
</dbReference>
<evidence type="ECO:0000256" key="1">
    <source>
        <dbReference type="ARBA" id="ARBA00004167"/>
    </source>
</evidence>
<dbReference type="NCBIfam" id="TIGR01932">
    <property type="entry name" value="hflC"/>
    <property type="match status" value="1"/>
</dbReference>
<keyword evidence="9" id="KW-0378">Hydrolase</keyword>
<dbReference type="InterPro" id="IPR010200">
    <property type="entry name" value="HflC"/>
</dbReference>
<dbReference type="SMART" id="SM00244">
    <property type="entry name" value="PHB"/>
    <property type="match status" value="1"/>
</dbReference>
<evidence type="ECO:0000256" key="5">
    <source>
        <dbReference type="ARBA" id="ARBA00023136"/>
    </source>
</evidence>
<keyword evidence="7" id="KW-0175">Coiled coil</keyword>
<comment type="similarity">
    <text evidence="2 6">Belongs to the band 7/mec-2 family. HflC subfamily.</text>
</comment>
<keyword evidence="5" id="KW-0472">Membrane</keyword>
<feature type="domain" description="Band 7" evidence="8">
    <location>
        <begin position="22"/>
        <end position="184"/>
    </location>
</feature>
<keyword evidence="9" id="KW-0645">Protease</keyword>
<evidence type="ECO:0000256" key="7">
    <source>
        <dbReference type="SAM" id="Coils"/>
    </source>
</evidence>
<evidence type="ECO:0000256" key="3">
    <source>
        <dbReference type="ARBA" id="ARBA00022692"/>
    </source>
</evidence>
<evidence type="ECO:0000256" key="4">
    <source>
        <dbReference type="ARBA" id="ARBA00022989"/>
    </source>
</evidence>
<sequence length="289" mass="32705">MKKIGSIGALVVLGALILVIGASIFTVRETEQALVLQFGEPKRTVREPGLNFKIPLVQNVVYMEKRILLLDSPEQEVITEDQKRVIVDAFTELRILDPLKVYQTVRNVQGVQTRMATIVNSNMREVLGRMQFTAILSGERDELRAEIMKSVGPEAEQLGVQVVDVRIRRTDLPVQNSQNIFQRMEAERDREAREARALGEEEAARIKATADKEKTILIAEAERDSQKLRGEGDAIATRTFAKAFSRDAEFYSFYRSLQAYRKAIADGKTTMVLSPDSEFFRYFGDKEGK</sequence>
<dbReference type="RefSeq" id="WP_139941901.1">
    <property type="nucleotide sequence ID" value="NZ_JBHSYP010000005.1"/>
</dbReference>
<comment type="subcellular location">
    <subcellularLocation>
        <location evidence="1">Membrane</location>
        <topology evidence="1">Single-pass membrane protein</topology>
    </subcellularLocation>
</comment>
<comment type="caution">
    <text evidence="9">The sequence shown here is derived from an EMBL/GenBank/DDBJ whole genome shotgun (WGS) entry which is preliminary data.</text>
</comment>
<dbReference type="OrthoDB" id="9812991at2"/>
<dbReference type="InterPro" id="IPR036013">
    <property type="entry name" value="Band_7/SPFH_dom_sf"/>
</dbReference>
<protein>
    <recommendedName>
        <fullName evidence="6">Protein HflC</fullName>
    </recommendedName>
</protein>
<dbReference type="Proteomes" id="UP000319148">
    <property type="component" value="Unassembled WGS sequence"/>
</dbReference>
<dbReference type="SUPFAM" id="SSF117892">
    <property type="entry name" value="Band 7/SPFH domain"/>
    <property type="match status" value="1"/>
</dbReference>
<evidence type="ECO:0000256" key="2">
    <source>
        <dbReference type="ARBA" id="ARBA00007862"/>
    </source>
</evidence>
<keyword evidence="3" id="KW-0812">Transmembrane</keyword>
<keyword evidence="4" id="KW-1133">Transmembrane helix</keyword>
<evidence type="ECO:0000313" key="9">
    <source>
        <dbReference type="EMBL" id="TPD57586.1"/>
    </source>
</evidence>
<dbReference type="CDD" id="cd03405">
    <property type="entry name" value="SPFH_HflC"/>
    <property type="match status" value="1"/>
</dbReference>
<dbReference type="Gene3D" id="3.30.479.30">
    <property type="entry name" value="Band 7 domain"/>
    <property type="match status" value="1"/>
</dbReference>
<proteinExistence type="inferred from homology"/>
<dbReference type="EMBL" id="VFIY01000018">
    <property type="protein sequence ID" value="TPD57586.1"/>
    <property type="molecule type" value="Genomic_DNA"/>
</dbReference>
<dbReference type="InterPro" id="IPR001972">
    <property type="entry name" value="Stomatin_HflK_fam"/>
</dbReference>
<reference evidence="10" key="1">
    <citation type="submission" date="2019-06" db="EMBL/GenBank/DDBJ databases">
        <title>The complete genome of Emcibacter congregatus ZYLT.</title>
        <authorList>
            <person name="Zhao Z."/>
        </authorList>
    </citation>
    <scope>NUCLEOTIDE SEQUENCE [LARGE SCALE GENOMIC DNA]</scope>
    <source>
        <strain evidence="10">MCCC 1A06723</strain>
    </source>
</reference>
<dbReference type="PIRSF" id="PIRSF005651">
    <property type="entry name" value="HflC"/>
    <property type="match status" value="1"/>
</dbReference>